<keyword evidence="9" id="KW-1185">Reference proteome</keyword>
<reference evidence="8 9" key="1">
    <citation type="journal article" date="2023" name="Plants (Basel)">
        <title>Bridging the Gap: Combining Genomics and Transcriptomics Approaches to Understand Stylosanthes scabra, an Orphan Legume from the Brazilian Caatinga.</title>
        <authorList>
            <person name="Ferreira-Neto J.R.C."/>
            <person name="da Silva M.D."/>
            <person name="Binneck E."/>
            <person name="de Melo N.F."/>
            <person name="da Silva R.H."/>
            <person name="de Melo A.L.T.M."/>
            <person name="Pandolfi V."/>
            <person name="Bustamante F.O."/>
            <person name="Brasileiro-Vidal A.C."/>
            <person name="Benko-Iseppon A.M."/>
        </authorList>
    </citation>
    <scope>NUCLEOTIDE SEQUENCE [LARGE SCALE GENOMIC DNA]</scope>
    <source>
        <tissue evidence="8">Leaves</tissue>
    </source>
</reference>
<keyword evidence="6" id="KW-1133">Transmembrane helix</keyword>
<dbReference type="PANTHER" id="PTHR33248">
    <property type="entry name" value="ZINC ION-BINDING PROTEIN"/>
    <property type="match status" value="1"/>
</dbReference>
<accession>A0ABU6X968</accession>
<evidence type="ECO:0000256" key="2">
    <source>
        <dbReference type="ARBA" id="ARBA00022771"/>
    </source>
</evidence>
<proteinExistence type="predicted"/>
<comment type="caution">
    <text evidence="8">The sequence shown here is derived from an EMBL/GenBank/DDBJ whole genome shotgun (WGS) entry which is preliminary data.</text>
</comment>
<dbReference type="PROSITE" id="PS51999">
    <property type="entry name" value="ZF_GRF"/>
    <property type="match status" value="1"/>
</dbReference>
<organism evidence="8 9">
    <name type="scientific">Stylosanthes scabra</name>
    <dbReference type="NCBI Taxonomy" id="79078"/>
    <lineage>
        <taxon>Eukaryota</taxon>
        <taxon>Viridiplantae</taxon>
        <taxon>Streptophyta</taxon>
        <taxon>Embryophyta</taxon>
        <taxon>Tracheophyta</taxon>
        <taxon>Spermatophyta</taxon>
        <taxon>Magnoliopsida</taxon>
        <taxon>eudicotyledons</taxon>
        <taxon>Gunneridae</taxon>
        <taxon>Pentapetalae</taxon>
        <taxon>rosids</taxon>
        <taxon>fabids</taxon>
        <taxon>Fabales</taxon>
        <taxon>Fabaceae</taxon>
        <taxon>Papilionoideae</taxon>
        <taxon>50 kb inversion clade</taxon>
        <taxon>dalbergioids sensu lato</taxon>
        <taxon>Dalbergieae</taxon>
        <taxon>Pterocarpus clade</taxon>
        <taxon>Stylosanthes</taxon>
    </lineage>
</organism>
<evidence type="ECO:0000313" key="8">
    <source>
        <dbReference type="EMBL" id="MED6194376.1"/>
    </source>
</evidence>
<feature type="domain" description="GRF-type" evidence="7">
    <location>
        <begin position="43"/>
        <end position="86"/>
    </location>
</feature>
<feature type="transmembrane region" description="Helical" evidence="6">
    <location>
        <begin position="133"/>
        <end position="157"/>
    </location>
</feature>
<evidence type="ECO:0000313" key="9">
    <source>
        <dbReference type="Proteomes" id="UP001341840"/>
    </source>
</evidence>
<evidence type="ECO:0000256" key="1">
    <source>
        <dbReference type="ARBA" id="ARBA00022723"/>
    </source>
</evidence>
<sequence length="160" mass="17874">MATEERDTTSLSRDRANGGESWSTTNSHGGAATKKKRFVAPICHCGTYAILFESSTQVNPNRLFFGCSYFKGKGLHCKYFAWLDEYVASCHSNDGSRAVEVEDPMKIMEERMSLIEMKMEDLNKRKKNIVVNYCKGIGIFLLGTVFALCLSIGFSSISNE</sequence>
<feature type="region of interest" description="Disordered" evidence="5">
    <location>
        <begin position="1"/>
        <end position="30"/>
    </location>
</feature>
<keyword evidence="3" id="KW-0862">Zinc</keyword>
<keyword evidence="6" id="KW-0472">Membrane</keyword>
<dbReference type="Proteomes" id="UP001341840">
    <property type="component" value="Unassembled WGS sequence"/>
</dbReference>
<evidence type="ECO:0000256" key="3">
    <source>
        <dbReference type="ARBA" id="ARBA00022833"/>
    </source>
</evidence>
<evidence type="ECO:0000256" key="5">
    <source>
        <dbReference type="SAM" id="MobiDB-lite"/>
    </source>
</evidence>
<keyword evidence="6" id="KW-0812">Transmembrane</keyword>
<name>A0ABU6X968_9FABA</name>
<feature type="compositionally biased region" description="Basic and acidic residues" evidence="5">
    <location>
        <begin position="1"/>
        <end position="17"/>
    </location>
</feature>
<gene>
    <name evidence="8" type="ORF">PIB30_027886</name>
</gene>
<evidence type="ECO:0000256" key="6">
    <source>
        <dbReference type="SAM" id="Phobius"/>
    </source>
</evidence>
<dbReference type="InterPro" id="IPR010666">
    <property type="entry name" value="Znf_GRF"/>
</dbReference>
<evidence type="ECO:0000256" key="4">
    <source>
        <dbReference type="PROSITE-ProRule" id="PRU01343"/>
    </source>
</evidence>
<dbReference type="EMBL" id="JASCZI010211557">
    <property type="protein sequence ID" value="MED6194376.1"/>
    <property type="molecule type" value="Genomic_DNA"/>
</dbReference>
<keyword evidence="2 4" id="KW-0863">Zinc-finger</keyword>
<evidence type="ECO:0000259" key="7">
    <source>
        <dbReference type="PROSITE" id="PS51999"/>
    </source>
</evidence>
<keyword evidence="1" id="KW-0479">Metal-binding</keyword>
<protein>
    <recommendedName>
        <fullName evidence="7">GRF-type domain-containing protein</fullName>
    </recommendedName>
</protein>